<dbReference type="NCBIfam" id="TIGR00546">
    <property type="entry name" value="lnt"/>
    <property type="match status" value="1"/>
</dbReference>
<evidence type="ECO:0000313" key="11">
    <source>
        <dbReference type="EMBL" id="MBO8457627.1"/>
    </source>
</evidence>
<evidence type="ECO:0000313" key="12">
    <source>
        <dbReference type="Proteomes" id="UP000823638"/>
    </source>
</evidence>
<evidence type="ECO:0000256" key="3">
    <source>
        <dbReference type="ARBA" id="ARBA00022475"/>
    </source>
</evidence>
<evidence type="ECO:0000256" key="7">
    <source>
        <dbReference type="ARBA" id="ARBA00023136"/>
    </source>
</evidence>
<feature type="transmembrane region" description="Helical" evidence="9">
    <location>
        <begin position="156"/>
        <end position="181"/>
    </location>
</feature>
<feature type="transmembrane region" description="Helical" evidence="9">
    <location>
        <begin position="119"/>
        <end position="136"/>
    </location>
</feature>
<dbReference type="Pfam" id="PF20154">
    <property type="entry name" value="LNT_N"/>
    <property type="match status" value="1"/>
</dbReference>
<dbReference type="PROSITE" id="PS50263">
    <property type="entry name" value="CN_HYDROLASE"/>
    <property type="match status" value="1"/>
</dbReference>
<dbReference type="InterPro" id="IPR003010">
    <property type="entry name" value="C-N_Hydrolase"/>
</dbReference>
<evidence type="ECO:0000259" key="10">
    <source>
        <dbReference type="PROSITE" id="PS50263"/>
    </source>
</evidence>
<dbReference type="GO" id="GO:0005886">
    <property type="term" value="C:plasma membrane"/>
    <property type="evidence" value="ECO:0007669"/>
    <property type="project" value="UniProtKB-SubCell"/>
</dbReference>
<sequence length="542" mass="61797">MIHKSTRNFTFKTVRDSILLLFFSLVLNFFAFPGFVFSDGIGFLSFFSLLPVMFFIRKSGFSLVFPGAFIYGVLNSVLVFSWLGGFHGIAPWVAGFVQGVQYLIVFTLGKIIFINFKKFFWILFPCLMVVFEYLKLQGFLGFPYGITGYSLFKYTFLIQSASIAGVWILSFLCFFFSGSLYHGAEVYAGTGKITAALKVFLPFFALLFLMLFYGIFRVHKAEIPSGKEYDFEIALIQHNTDPWAQGINSYREDFRVLRDLTEDALTLNPETNLVVWPETAFVPRILYHYRYRPVRASYELVKELLDFIQGQEAAFLIGNDHWEPKEGTLEGADYNSALLFIPGKNVIPPDPVVYSKQKLVPFTEYFPYKRFFPWVYNLLESMDTHFWEPGLDSVVMETQNIRFGVLICYEDGFGNFSGEYGKAGCDFLVNMTNDSWADSTVAQHQHLAMSVLRAVETGLPLFRCAASGVSGVIDGTGVLQEVLPEFKKGHMNISLKNIKRAEKYSFYTRAGDFLPVFFILLLAVTFVLKAGFYIRKSCDKNH</sequence>
<feature type="transmembrane region" description="Helical" evidence="9">
    <location>
        <begin position="193"/>
        <end position="216"/>
    </location>
</feature>
<dbReference type="Pfam" id="PF00795">
    <property type="entry name" value="CN_hydrolase"/>
    <property type="match status" value="1"/>
</dbReference>
<reference evidence="11" key="2">
    <citation type="journal article" date="2021" name="PeerJ">
        <title>Extensive microbial diversity within the chicken gut microbiome revealed by metagenomics and culture.</title>
        <authorList>
            <person name="Gilroy R."/>
            <person name="Ravi A."/>
            <person name="Getino M."/>
            <person name="Pursley I."/>
            <person name="Horton D.L."/>
            <person name="Alikhan N.F."/>
            <person name="Baker D."/>
            <person name="Gharbi K."/>
            <person name="Hall N."/>
            <person name="Watson M."/>
            <person name="Adriaenssens E.M."/>
            <person name="Foster-Nyarko E."/>
            <person name="Jarju S."/>
            <person name="Secka A."/>
            <person name="Antonio M."/>
            <person name="Oren A."/>
            <person name="Chaudhuri R.R."/>
            <person name="La Ragione R."/>
            <person name="Hildebrand F."/>
            <person name="Pallen M.J."/>
        </authorList>
    </citation>
    <scope>NUCLEOTIDE SEQUENCE</scope>
    <source>
        <strain evidence="11">10532</strain>
    </source>
</reference>
<dbReference type="GO" id="GO:0016410">
    <property type="term" value="F:N-acyltransferase activity"/>
    <property type="evidence" value="ECO:0007669"/>
    <property type="project" value="UniProtKB-UniRule"/>
</dbReference>
<keyword evidence="8 9" id="KW-0012">Acyltransferase</keyword>
<evidence type="ECO:0000256" key="4">
    <source>
        <dbReference type="ARBA" id="ARBA00022679"/>
    </source>
</evidence>
<dbReference type="InterPro" id="IPR045378">
    <property type="entry name" value="LNT_N"/>
</dbReference>
<comment type="function">
    <text evidence="9">Catalyzes the phospholipid dependent N-acylation of the N-terminal cysteine of apolipoprotein, the last step in lipoprotein maturation.</text>
</comment>
<name>A0A9D9HP58_9SPIR</name>
<evidence type="ECO:0000256" key="5">
    <source>
        <dbReference type="ARBA" id="ARBA00022692"/>
    </source>
</evidence>
<protein>
    <recommendedName>
        <fullName evidence="9">Apolipoprotein N-acyltransferase</fullName>
        <shortName evidence="9">ALP N-acyltransferase</shortName>
        <ecNumber evidence="9">2.3.1.269</ecNumber>
    </recommendedName>
</protein>
<evidence type="ECO:0000256" key="2">
    <source>
        <dbReference type="ARBA" id="ARBA00010065"/>
    </source>
</evidence>
<comment type="subcellular location">
    <subcellularLocation>
        <location evidence="1 9">Cell membrane</location>
        <topology evidence="1 9">Multi-pass membrane protein</topology>
    </subcellularLocation>
</comment>
<keyword evidence="4 9" id="KW-0808">Transferase</keyword>
<keyword evidence="3 9" id="KW-1003">Cell membrane</keyword>
<comment type="similarity">
    <text evidence="2 9">Belongs to the CN hydrolase family. Apolipoprotein N-acyltransferase subfamily.</text>
</comment>
<reference evidence="11" key="1">
    <citation type="submission" date="2020-10" db="EMBL/GenBank/DDBJ databases">
        <authorList>
            <person name="Gilroy R."/>
        </authorList>
    </citation>
    <scope>NUCLEOTIDE SEQUENCE</scope>
    <source>
        <strain evidence="11">10532</strain>
    </source>
</reference>
<dbReference type="EMBL" id="JADIMM010000071">
    <property type="protein sequence ID" value="MBO8457627.1"/>
    <property type="molecule type" value="Genomic_DNA"/>
</dbReference>
<organism evidence="11 12">
    <name type="scientific">Candidatus Gallitreponema excrementavium</name>
    <dbReference type="NCBI Taxonomy" id="2840840"/>
    <lineage>
        <taxon>Bacteria</taxon>
        <taxon>Pseudomonadati</taxon>
        <taxon>Spirochaetota</taxon>
        <taxon>Spirochaetia</taxon>
        <taxon>Spirochaetales</taxon>
        <taxon>Candidatus Gallitreponema</taxon>
    </lineage>
</organism>
<dbReference type="InterPro" id="IPR004563">
    <property type="entry name" value="Apolipo_AcylTrfase"/>
</dbReference>
<evidence type="ECO:0000256" key="1">
    <source>
        <dbReference type="ARBA" id="ARBA00004651"/>
    </source>
</evidence>
<feature type="transmembrane region" description="Helical" evidence="9">
    <location>
        <begin position="89"/>
        <end position="112"/>
    </location>
</feature>
<dbReference type="AlphaFoldDB" id="A0A9D9HP58"/>
<dbReference type="EC" id="2.3.1.269" evidence="9"/>
<keyword evidence="5 9" id="KW-0812">Transmembrane</keyword>
<comment type="catalytic activity">
    <reaction evidence="9">
        <text>N-terminal S-1,2-diacyl-sn-glyceryl-L-cysteinyl-[lipoprotein] + a glycerophospholipid = N-acyl-S-1,2-diacyl-sn-glyceryl-L-cysteinyl-[lipoprotein] + a 2-acyl-sn-glycero-3-phospholipid + H(+)</text>
        <dbReference type="Rhea" id="RHEA:48228"/>
        <dbReference type="Rhea" id="RHEA-COMP:14681"/>
        <dbReference type="Rhea" id="RHEA-COMP:14684"/>
        <dbReference type="ChEBI" id="CHEBI:15378"/>
        <dbReference type="ChEBI" id="CHEBI:136912"/>
        <dbReference type="ChEBI" id="CHEBI:140656"/>
        <dbReference type="ChEBI" id="CHEBI:140657"/>
        <dbReference type="ChEBI" id="CHEBI:140660"/>
        <dbReference type="EC" id="2.3.1.269"/>
    </reaction>
</comment>
<evidence type="ECO:0000256" key="8">
    <source>
        <dbReference type="ARBA" id="ARBA00023315"/>
    </source>
</evidence>
<proteinExistence type="inferred from homology"/>
<feature type="transmembrane region" description="Helical" evidence="9">
    <location>
        <begin position="513"/>
        <end position="534"/>
    </location>
</feature>
<accession>A0A9D9HP58</accession>
<dbReference type="Proteomes" id="UP000823638">
    <property type="component" value="Unassembled WGS sequence"/>
</dbReference>
<keyword evidence="6 9" id="KW-1133">Transmembrane helix</keyword>
<dbReference type="GO" id="GO:0042158">
    <property type="term" value="P:lipoprotein biosynthetic process"/>
    <property type="evidence" value="ECO:0007669"/>
    <property type="project" value="UniProtKB-UniRule"/>
</dbReference>
<dbReference type="Gene3D" id="3.60.110.10">
    <property type="entry name" value="Carbon-nitrogen hydrolase"/>
    <property type="match status" value="1"/>
</dbReference>
<dbReference type="CDD" id="cd07571">
    <property type="entry name" value="ALP_N-acyl_transferase"/>
    <property type="match status" value="1"/>
</dbReference>
<gene>
    <name evidence="9 11" type="primary">lnt</name>
    <name evidence="11" type="ORF">IAA81_05290</name>
</gene>
<dbReference type="PANTHER" id="PTHR38686">
    <property type="entry name" value="APOLIPOPROTEIN N-ACYLTRANSFERASE"/>
    <property type="match status" value="1"/>
</dbReference>
<dbReference type="PANTHER" id="PTHR38686:SF1">
    <property type="entry name" value="APOLIPOPROTEIN N-ACYLTRANSFERASE"/>
    <property type="match status" value="1"/>
</dbReference>
<feature type="transmembrane region" description="Helical" evidence="9">
    <location>
        <begin position="41"/>
        <end position="56"/>
    </location>
</feature>
<comment type="caution">
    <text evidence="11">The sequence shown here is derived from an EMBL/GenBank/DDBJ whole genome shotgun (WGS) entry which is preliminary data.</text>
</comment>
<feature type="domain" description="CN hydrolase" evidence="10">
    <location>
        <begin position="231"/>
        <end position="500"/>
    </location>
</feature>
<dbReference type="SUPFAM" id="SSF56317">
    <property type="entry name" value="Carbon-nitrogen hydrolase"/>
    <property type="match status" value="1"/>
</dbReference>
<feature type="transmembrane region" description="Helical" evidence="9">
    <location>
        <begin position="63"/>
        <end position="83"/>
    </location>
</feature>
<comment type="pathway">
    <text evidence="9">Protein modification; lipoprotein biosynthesis (N-acyl transfer).</text>
</comment>
<evidence type="ECO:0000256" key="9">
    <source>
        <dbReference type="HAMAP-Rule" id="MF_01148"/>
    </source>
</evidence>
<dbReference type="HAMAP" id="MF_01148">
    <property type="entry name" value="Lnt"/>
    <property type="match status" value="1"/>
</dbReference>
<dbReference type="InterPro" id="IPR036526">
    <property type="entry name" value="C-N_Hydrolase_sf"/>
</dbReference>
<evidence type="ECO:0000256" key="6">
    <source>
        <dbReference type="ARBA" id="ARBA00022989"/>
    </source>
</evidence>
<keyword evidence="7 9" id="KW-0472">Membrane</keyword>